<proteinExistence type="inferred from homology"/>
<dbReference type="InterPro" id="IPR020904">
    <property type="entry name" value="Sc_DH/Rdtase_CS"/>
</dbReference>
<evidence type="ECO:0000256" key="1">
    <source>
        <dbReference type="ARBA" id="ARBA00006484"/>
    </source>
</evidence>
<dbReference type="GO" id="GO:0016616">
    <property type="term" value="F:oxidoreductase activity, acting on the CH-OH group of donors, NAD or NADP as acceptor"/>
    <property type="evidence" value="ECO:0007669"/>
    <property type="project" value="TreeGrafter"/>
</dbReference>
<dbReference type="InterPro" id="IPR002347">
    <property type="entry name" value="SDR_fam"/>
</dbReference>
<protein>
    <recommendedName>
        <fullName evidence="6">2-deoxy-D-gluconate 3-dehydrogenase</fullName>
    </recommendedName>
</protein>
<sequence>MRVATSDLFSLEGKTVIATGGTGGLGQEMCLAMAESGADIVSIHVPDDPDQEYLVRAITAVGRKVTGYACDVGNSSDLRVTFRSIWEAGFVPDILLNCAGMNRRGAIEEMTDESIDLVSIRASLTIELTPVQIINVNLKGSYVAAQEFGMQLIKLGRPGKIINIGSFTSFVAMTNVSVYSATKGGVVQMTKAFSNEWAQHGIQVNSICPGYFKTPLAQGLIDKYPDVEQYIVDRTPAGRWGHPSDLRGAVLFLASAASDFCTGQSLVIDGGMMFR</sequence>
<dbReference type="EMBL" id="JAWDJX010000011">
    <property type="protein sequence ID" value="KAK3054737.1"/>
    <property type="molecule type" value="Genomic_DNA"/>
</dbReference>
<accession>A0AAJ0GCV8</accession>
<dbReference type="PANTHER" id="PTHR42760">
    <property type="entry name" value="SHORT-CHAIN DEHYDROGENASES/REDUCTASES FAMILY MEMBER"/>
    <property type="match status" value="1"/>
</dbReference>
<evidence type="ECO:0000256" key="3">
    <source>
        <dbReference type="ARBA" id="ARBA00023002"/>
    </source>
</evidence>
<keyword evidence="3" id="KW-0560">Oxidoreductase</keyword>
<keyword evidence="5" id="KW-1185">Reference proteome</keyword>
<dbReference type="PANTHER" id="PTHR42760:SF115">
    <property type="entry name" value="3-OXOACYL-[ACYL-CARRIER-PROTEIN] REDUCTASE FABG"/>
    <property type="match status" value="1"/>
</dbReference>
<dbReference type="PRINTS" id="PR00080">
    <property type="entry name" value="SDRFAMILY"/>
</dbReference>
<dbReference type="Proteomes" id="UP001271007">
    <property type="component" value="Unassembled WGS sequence"/>
</dbReference>
<comment type="caution">
    <text evidence="4">The sequence shown here is derived from an EMBL/GenBank/DDBJ whole genome shotgun (WGS) entry which is preliminary data.</text>
</comment>
<gene>
    <name evidence="4" type="ORF">LTR09_004466</name>
</gene>
<evidence type="ECO:0000313" key="4">
    <source>
        <dbReference type="EMBL" id="KAK3054737.1"/>
    </source>
</evidence>
<evidence type="ECO:0000256" key="2">
    <source>
        <dbReference type="ARBA" id="ARBA00022857"/>
    </source>
</evidence>
<dbReference type="SUPFAM" id="SSF51735">
    <property type="entry name" value="NAD(P)-binding Rossmann-fold domains"/>
    <property type="match status" value="1"/>
</dbReference>
<evidence type="ECO:0000313" key="5">
    <source>
        <dbReference type="Proteomes" id="UP001271007"/>
    </source>
</evidence>
<dbReference type="Gene3D" id="3.40.50.720">
    <property type="entry name" value="NAD(P)-binding Rossmann-like Domain"/>
    <property type="match status" value="1"/>
</dbReference>
<dbReference type="PROSITE" id="PS00061">
    <property type="entry name" value="ADH_SHORT"/>
    <property type="match status" value="1"/>
</dbReference>
<dbReference type="InterPro" id="IPR036291">
    <property type="entry name" value="NAD(P)-bd_dom_sf"/>
</dbReference>
<dbReference type="PRINTS" id="PR00081">
    <property type="entry name" value="GDHRDH"/>
</dbReference>
<dbReference type="AlphaFoldDB" id="A0AAJ0GCV8"/>
<organism evidence="4 5">
    <name type="scientific">Extremus antarcticus</name>
    <dbReference type="NCBI Taxonomy" id="702011"/>
    <lineage>
        <taxon>Eukaryota</taxon>
        <taxon>Fungi</taxon>
        <taxon>Dikarya</taxon>
        <taxon>Ascomycota</taxon>
        <taxon>Pezizomycotina</taxon>
        <taxon>Dothideomycetes</taxon>
        <taxon>Dothideomycetidae</taxon>
        <taxon>Mycosphaerellales</taxon>
        <taxon>Extremaceae</taxon>
        <taxon>Extremus</taxon>
    </lineage>
</organism>
<evidence type="ECO:0008006" key="6">
    <source>
        <dbReference type="Google" id="ProtNLM"/>
    </source>
</evidence>
<keyword evidence="2" id="KW-0521">NADP</keyword>
<dbReference type="FunFam" id="3.40.50.720:FF:000084">
    <property type="entry name" value="Short-chain dehydrogenase reductase"/>
    <property type="match status" value="1"/>
</dbReference>
<comment type="similarity">
    <text evidence="1">Belongs to the short-chain dehydrogenases/reductases (SDR) family.</text>
</comment>
<reference evidence="4" key="1">
    <citation type="submission" date="2023-04" db="EMBL/GenBank/DDBJ databases">
        <title>Black Yeasts Isolated from many extreme environments.</title>
        <authorList>
            <person name="Coleine C."/>
            <person name="Stajich J.E."/>
            <person name="Selbmann L."/>
        </authorList>
    </citation>
    <scope>NUCLEOTIDE SEQUENCE</scope>
    <source>
        <strain evidence="4">CCFEE 5312</strain>
    </source>
</reference>
<dbReference type="Pfam" id="PF13561">
    <property type="entry name" value="adh_short_C2"/>
    <property type="match status" value="1"/>
</dbReference>
<name>A0AAJ0GCV8_9PEZI</name>